<sequence>MELERILAKIERSRDDMVRVMSEMIRIPAIAPENGGTGEGKRADMLTKYLEGYDSVIRIDAQDDFDPNVMRPNILAKKNGKGKGTVWIIAHTDTVPVGDFNDWETDPFDPVVKDGKIYGRGTEDNGQAVISSLFASKFIPKEMLSKRSIGIAYVADEEMSSKMGIDYLIKKGCFSKDDVFIVPDWGSPDGDLVDVAEKNLIWLQFNVTGKSTHGSTPDKGINAFRVGNVFLTDLLARFEKEFPNENGMFIPKMSTFEPTKCSSTVMNVNTIPGNFEFSLDIRALPEYKQDDILAVAKRVAKEHEKKTGAKIEIIELQRHTAGGASSTEGEVFEALMDSVESVIGIRPRPVGVGGATCANFFRKEGYDAYVWQNGGGTLHGPNEYVVIDNIVIDAKVFATLFFKLCV</sequence>
<comment type="similarity">
    <text evidence="3">Belongs to the peptidase M20A family.</text>
</comment>
<dbReference type="PANTHER" id="PTHR43808:SF32">
    <property type="entry name" value="ARGE_DAPE-RELATED DEACYLASE"/>
    <property type="match status" value="1"/>
</dbReference>
<dbReference type="EC" id="3.-.-.-" evidence="9"/>
<dbReference type="NCBIfam" id="NF010589">
    <property type="entry name" value="PRK13983.1"/>
    <property type="match status" value="1"/>
</dbReference>
<dbReference type="SUPFAM" id="SSF53187">
    <property type="entry name" value="Zn-dependent exopeptidases"/>
    <property type="match status" value="1"/>
</dbReference>
<keyword evidence="5 9" id="KW-0378">Hydrolase</keyword>
<dbReference type="Gene3D" id="3.40.630.10">
    <property type="entry name" value="Zn peptidases"/>
    <property type="match status" value="1"/>
</dbReference>
<keyword evidence="7" id="KW-0170">Cobalt</keyword>
<evidence type="ECO:0000256" key="6">
    <source>
        <dbReference type="ARBA" id="ARBA00022833"/>
    </source>
</evidence>
<dbReference type="PANTHER" id="PTHR43808">
    <property type="entry name" value="ACETYLORNITHINE DEACETYLASE"/>
    <property type="match status" value="1"/>
</dbReference>
<dbReference type="HOGENOM" id="CLU_021802_2_2_2"/>
<evidence type="ECO:0000256" key="1">
    <source>
        <dbReference type="ARBA" id="ARBA00001941"/>
    </source>
</evidence>
<dbReference type="STRING" id="1577791.Mpt1_c14560"/>
<evidence type="ECO:0000313" key="9">
    <source>
        <dbReference type="EMBL" id="AIZ57312.1"/>
    </source>
</evidence>
<evidence type="ECO:0000313" key="10">
    <source>
        <dbReference type="Proteomes" id="UP000030787"/>
    </source>
</evidence>
<dbReference type="InterPro" id="IPR050072">
    <property type="entry name" value="Peptidase_M20A"/>
</dbReference>
<evidence type="ECO:0000256" key="3">
    <source>
        <dbReference type="ARBA" id="ARBA00006247"/>
    </source>
</evidence>
<dbReference type="Proteomes" id="UP000030787">
    <property type="component" value="Chromosome"/>
</dbReference>
<dbReference type="SUPFAM" id="SSF55031">
    <property type="entry name" value="Bacterial exopeptidase dimerisation domain"/>
    <property type="match status" value="1"/>
</dbReference>
<dbReference type="GO" id="GO:0046872">
    <property type="term" value="F:metal ion binding"/>
    <property type="evidence" value="ECO:0007669"/>
    <property type="project" value="UniProtKB-KW"/>
</dbReference>
<protein>
    <submittedName>
        <fullName evidence="9">Putative metallohydrolase</fullName>
        <ecNumber evidence="9">3.-.-.-</ecNumber>
    </submittedName>
</protein>
<gene>
    <name evidence="9" type="ORF">Mpt1_c14560</name>
</gene>
<dbReference type="GeneID" id="24819113"/>
<dbReference type="GO" id="GO:0016787">
    <property type="term" value="F:hydrolase activity"/>
    <property type="evidence" value="ECO:0007669"/>
    <property type="project" value="UniProtKB-KW"/>
</dbReference>
<dbReference type="InterPro" id="IPR036264">
    <property type="entry name" value="Bact_exopeptidase_dim_dom"/>
</dbReference>
<dbReference type="InterPro" id="IPR010182">
    <property type="entry name" value="ArgE/DapE"/>
</dbReference>
<dbReference type="InterPro" id="IPR011650">
    <property type="entry name" value="Peptidase_M20_dimer"/>
</dbReference>
<comment type="cofactor">
    <cofactor evidence="1">
        <name>Co(2+)</name>
        <dbReference type="ChEBI" id="CHEBI:48828"/>
    </cofactor>
</comment>
<organism evidence="9 10">
    <name type="scientific">Candidatus Methanoplasma termitum</name>
    <dbReference type="NCBI Taxonomy" id="1577791"/>
    <lineage>
        <taxon>Archaea</taxon>
        <taxon>Methanobacteriati</taxon>
        <taxon>Thermoplasmatota</taxon>
        <taxon>Thermoplasmata</taxon>
        <taxon>Methanomassiliicoccales</taxon>
        <taxon>Methanomassiliicoccaceae</taxon>
        <taxon>Candidatus Methanoplasma</taxon>
    </lineage>
</organism>
<dbReference type="OrthoDB" id="24854at2157"/>
<keyword evidence="6" id="KW-0862">Zinc</keyword>
<dbReference type="Gene3D" id="3.30.70.360">
    <property type="match status" value="1"/>
</dbReference>
<dbReference type="Pfam" id="PF01546">
    <property type="entry name" value="Peptidase_M20"/>
    <property type="match status" value="1"/>
</dbReference>
<dbReference type="AlphaFoldDB" id="A0A0A7LG79"/>
<evidence type="ECO:0000256" key="5">
    <source>
        <dbReference type="ARBA" id="ARBA00022801"/>
    </source>
</evidence>
<evidence type="ECO:0000256" key="7">
    <source>
        <dbReference type="ARBA" id="ARBA00023285"/>
    </source>
</evidence>
<name>A0A0A7LG79_9ARCH</name>
<reference evidence="9 10" key="1">
    <citation type="journal article" date="2014" name="Appl. Environ. Microbiol.">
        <title>Comparative Genome Analysis of 'Candidatus Methanoplasma termitum' Indicates a New Mode of Energy Metabolism in the Seventh Order of Methanogens.</title>
        <authorList>
            <person name="Lang K."/>
            <person name="Schuldes J."/>
            <person name="Klingl A."/>
            <person name="Poehlein A."/>
            <person name="Daniel R."/>
            <person name="Brune A."/>
        </authorList>
    </citation>
    <scope>NUCLEOTIDE SEQUENCE [LARGE SCALE GENOMIC DNA]</scope>
    <source>
        <strain evidence="10">Mpt1</strain>
    </source>
</reference>
<keyword evidence="4" id="KW-0479">Metal-binding</keyword>
<accession>A0A0A7LG79</accession>
<dbReference type="EMBL" id="CP010070">
    <property type="protein sequence ID" value="AIZ57312.1"/>
    <property type="molecule type" value="Genomic_DNA"/>
</dbReference>
<proteinExistence type="inferred from homology"/>
<dbReference type="KEGG" id="mear:Mpt1_c14560"/>
<keyword evidence="10" id="KW-1185">Reference proteome</keyword>
<evidence type="ECO:0000259" key="8">
    <source>
        <dbReference type="Pfam" id="PF07687"/>
    </source>
</evidence>
<dbReference type="InterPro" id="IPR002933">
    <property type="entry name" value="Peptidase_M20"/>
</dbReference>
<dbReference type="NCBIfam" id="TIGR01910">
    <property type="entry name" value="DapE-ArgE"/>
    <property type="match status" value="1"/>
</dbReference>
<evidence type="ECO:0000256" key="4">
    <source>
        <dbReference type="ARBA" id="ARBA00022723"/>
    </source>
</evidence>
<comment type="cofactor">
    <cofactor evidence="2">
        <name>Zn(2+)</name>
        <dbReference type="ChEBI" id="CHEBI:29105"/>
    </cofactor>
</comment>
<dbReference type="RefSeq" id="WP_048113513.1">
    <property type="nucleotide sequence ID" value="NZ_CP010070.1"/>
</dbReference>
<dbReference type="Pfam" id="PF07687">
    <property type="entry name" value="M20_dimer"/>
    <property type="match status" value="1"/>
</dbReference>
<feature type="domain" description="Peptidase M20 dimerisation" evidence="8">
    <location>
        <begin position="195"/>
        <end position="306"/>
    </location>
</feature>
<evidence type="ECO:0000256" key="2">
    <source>
        <dbReference type="ARBA" id="ARBA00001947"/>
    </source>
</evidence>